<accession>A0A1D6ITN7</accession>
<sequence>MWLWLRLLAWCDGVSLFDEILLVEVNSDSKANSRLCSCQSAASVGCRVNHSHIKHIQRH</sequence>
<dbReference type="EMBL" id="CM000786">
    <property type="protein sequence ID" value="AQK39399.1"/>
    <property type="molecule type" value="Genomic_DNA"/>
</dbReference>
<evidence type="ECO:0000313" key="1">
    <source>
        <dbReference type="EMBL" id="AQK39399.1"/>
    </source>
</evidence>
<proteinExistence type="predicted"/>
<reference evidence="1" key="1">
    <citation type="submission" date="2015-12" db="EMBL/GenBank/DDBJ databases">
        <title>Update maize B73 reference genome by single molecule sequencing technologies.</title>
        <authorList>
            <consortium name="Maize Genome Sequencing Project"/>
            <person name="Ware D."/>
        </authorList>
    </citation>
    <scope>NUCLEOTIDE SEQUENCE</scope>
    <source>
        <tissue evidence="1">Seedling</tissue>
    </source>
</reference>
<gene>
    <name evidence="1" type="ORF">ZEAMMB73_Zm00001d023494</name>
</gene>
<name>A0A1D6ITN7_MAIZE</name>
<protein>
    <submittedName>
        <fullName evidence="1">RING/FYVE/PHD zinc finger superfamily protein</fullName>
    </submittedName>
</protein>
<organism evidence="1">
    <name type="scientific">Zea mays</name>
    <name type="common">Maize</name>
    <dbReference type="NCBI Taxonomy" id="4577"/>
    <lineage>
        <taxon>Eukaryota</taxon>
        <taxon>Viridiplantae</taxon>
        <taxon>Streptophyta</taxon>
        <taxon>Embryophyta</taxon>
        <taxon>Tracheophyta</taxon>
        <taxon>Spermatophyta</taxon>
        <taxon>Magnoliopsida</taxon>
        <taxon>Liliopsida</taxon>
        <taxon>Poales</taxon>
        <taxon>Poaceae</taxon>
        <taxon>PACMAD clade</taxon>
        <taxon>Panicoideae</taxon>
        <taxon>Andropogonodae</taxon>
        <taxon>Andropogoneae</taxon>
        <taxon>Tripsacinae</taxon>
        <taxon>Zea</taxon>
    </lineage>
</organism>
<dbReference type="AlphaFoldDB" id="A0A1D6ITN7"/>